<dbReference type="SUPFAM" id="SSF47413">
    <property type="entry name" value="lambda repressor-like DNA-binding domains"/>
    <property type="match status" value="1"/>
</dbReference>
<proteinExistence type="predicted"/>
<evidence type="ECO:0000313" key="3">
    <source>
        <dbReference type="Proteomes" id="UP000028643"/>
    </source>
</evidence>
<dbReference type="AlphaFoldDB" id="A0A085UQN7"/>
<dbReference type="PROSITE" id="PS50943">
    <property type="entry name" value="HTH_CROC1"/>
    <property type="match status" value="1"/>
</dbReference>
<dbReference type="PATRIC" id="fig|317.174.peg.5550"/>
<evidence type="ECO:0000259" key="1">
    <source>
        <dbReference type="PROSITE" id="PS50943"/>
    </source>
</evidence>
<dbReference type="SMART" id="SM00530">
    <property type="entry name" value="HTH_XRE"/>
    <property type="match status" value="1"/>
</dbReference>
<feature type="domain" description="HTH cro/C1-type" evidence="1">
    <location>
        <begin position="11"/>
        <end position="63"/>
    </location>
</feature>
<organism evidence="2 3">
    <name type="scientific">Pseudomonas syringae</name>
    <dbReference type="NCBI Taxonomy" id="317"/>
    <lineage>
        <taxon>Bacteria</taxon>
        <taxon>Pseudomonadati</taxon>
        <taxon>Pseudomonadota</taxon>
        <taxon>Gammaproteobacteria</taxon>
        <taxon>Pseudomonadales</taxon>
        <taxon>Pseudomonadaceae</taxon>
        <taxon>Pseudomonas</taxon>
    </lineage>
</organism>
<gene>
    <name evidence="2" type="ORF">IV02_27175</name>
</gene>
<keyword evidence="2" id="KW-0238">DNA-binding</keyword>
<dbReference type="InterPro" id="IPR001387">
    <property type="entry name" value="Cro/C1-type_HTH"/>
</dbReference>
<dbReference type="EMBL" id="JPQT01000146">
    <property type="protein sequence ID" value="KFE45500.1"/>
    <property type="molecule type" value="Genomic_DNA"/>
</dbReference>
<dbReference type="InterPro" id="IPR010982">
    <property type="entry name" value="Lambda_DNA-bd_dom_sf"/>
</dbReference>
<name>A0A085UQN7_PSESX</name>
<reference evidence="2 3" key="1">
    <citation type="submission" date="2014-07" db="EMBL/GenBank/DDBJ databases">
        <title>Draft Genome Sequences of Environmental Pseudomonas syringae strains.</title>
        <authorList>
            <person name="Baltrus D.A."/>
            <person name="Berge O."/>
            <person name="Morris C."/>
        </authorList>
    </citation>
    <scope>NUCLEOTIDE SEQUENCE [LARGE SCALE GENOMIC DNA]</scope>
    <source>
        <strain evidence="2 3">CEB003</strain>
    </source>
</reference>
<dbReference type="Proteomes" id="UP000028643">
    <property type="component" value="Unassembled WGS sequence"/>
</dbReference>
<evidence type="ECO:0000313" key="2">
    <source>
        <dbReference type="EMBL" id="KFE45500.1"/>
    </source>
</evidence>
<comment type="caution">
    <text evidence="2">The sequence shown here is derived from an EMBL/GenBank/DDBJ whole genome shotgun (WGS) entry which is preliminary data.</text>
</comment>
<accession>A0A085UQN7</accession>
<sequence>MELTDAFAIALKKLRLKHGLTQEDFGVVSSRTYLSSLERGTKKVSFEKACELASRLGVHPLSLFAECFIAQEEGSSIDELLDRVRREIGPNAESPLPGN</sequence>
<dbReference type="GO" id="GO:0003677">
    <property type="term" value="F:DNA binding"/>
    <property type="evidence" value="ECO:0007669"/>
    <property type="project" value="UniProtKB-KW"/>
</dbReference>
<protein>
    <submittedName>
        <fullName evidence="2">DNA-binding protein</fullName>
    </submittedName>
</protein>
<dbReference type="Pfam" id="PF01381">
    <property type="entry name" value="HTH_3"/>
    <property type="match status" value="1"/>
</dbReference>
<dbReference type="RefSeq" id="WP_047579101.1">
    <property type="nucleotide sequence ID" value="NZ_JPQT01000146.1"/>
</dbReference>
<dbReference type="Gene3D" id="1.10.260.40">
    <property type="entry name" value="lambda repressor-like DNA-binding domains"/>
    <property type="match status" value="1"/>
</dbReference>
<dbReference type="CDD" id="cd00093">
    <property type="entry name" value="HTH_XRE"/>
    <property type="match status" value="1"/>
</dbReference>